<dbReference type="EMBL" id="JAPESX010000268">
    <property type="protein sequence ID" value="KAJ8122224.1"/>
    <property type="molecule type" value="Genomic_DNA"/>
</dbReference>
<reference evidence="1" key="1">
    <citation type="submission" date="2022-11" db="EMBL/GenBank/DDBJ databases">
        <title>Genome Sequence of Nemania bipapillata.</title>
        <authorList>
            <person name="Buettner E."/>
        </authorList>
    </citation>
    <scope>NUCLEOTIDE SEQUENCE</scope>
    <source>
        <strain evidence="1">CP14</strain>
    </source>
</reference>
<comment type="caution">
    <text evidence="1">The sequence shown here is derived from an EMBL/GenBank/DDBJ whole genome shotgun (WGS) entry which is preliminary data.</text>
</comment>
<proteinExistence type="predicted"/>
<organism evidence="1 2">
    <name type="scientific">Nemania bipapillata</name>
    <dbReference type="NCBI Taxonomy" id="110536"/>
    <lineage>
        <taxon>Eukaryota</taxon>
        <taxon>Fungi</taxon>
        <taxon>Dikarya</taxon>
        <taxon>Ascomycota</taxon>
        <taxon>Pezizomycotina</taxon>
        <taxon>Sordariomycetes</taxon>
        <taxon>Xylariomycetidae</taxon>
        <taxon>Xylariales</taxon>
        <taxon>Xylariaceae</taxon>
        <taxon>Nemania</taxon>
    </lineage>
</organism>
<protein>
    <submittedName>
        <fullName evidence="1">Uncharacterized protein</fullName>
    </submittedName>
</protein>
<accession>A0ACC2J434</accession>
<gene>
    <name evidence="1" type="ORF">ONZ43_g1527</name>
</gene>
<keyword evidence="2" id="KW-1185">Reference proteome</keyword>
<dbReference type="Proteomes" id="UP001153334">
    <property type="component" value="Unassembled WGS sequence"/>
</dbReference>
<evidence type="ECO:0000313" key="2">
    <source>
        <dbReference type="Proteomes" id="UP001153334"/>
    </source>
</evidence>
<sequence length="385" mass="43907">MHAAESFKPYQLLESQQMMFDILNEPEKFMQHFRRYANSLISTTTFGCRVPTYEDPYFKELFDIFGRFVLIAQTGTAGLLDYMPALRALPSWILPSKRRAKAHHQQEKALYSIGLLAEQKELGFDDDFASYITGTLLEAGSDTTANTLLGFVCAMLVFPEVQHRARAEVDRVVGLHRMPLPDDEPKMQYIRGCVKESVRWMPTTILGAIPHAVIKDDYYMGFRIPAGAGVLNNVYAIHNDPSRYPHPERFDPDRFKDDQQSFFDAAMNPDVSKRDHFAFGAGRRICPGIHIAEKSLFLTIARLLWAFEFRRPVDSNGSEIVPDPTQVTQGFVCAPLPFRAIISPRDPARAEIIRKEWRDAKDKNLVVSMQWKKFPINSVEAVSNQ</sequence>
<name>A0ACC2J434_9PEZI</name>
<evidence type="ECO:0000313" key="1">
    <source>
        <dbReference type="EMBL" id="KAJ8122224.1"/>
    </source>
</evidence>